<dbReference type="AlphaFoldDB" id="A0A7U7G7F0"/>
<keyword evidence="4" id="KW-0808">Transferase</keyword>
<reference evidence="7 8" key="1">
    <citation type="journal article" date="2014" name="Genome Biol. Evol.">
        <title>Acetic acid bacteria genomes reveal functional traits for adaptation to life in insect guts.</title>
        <authorList>
            <person name="Chouaia B."/>
            <person name="Gaiarsa S."/>
            <person name="Crotti E."/>
            <person name="Comandatore F."/>
            <person name="Degli Esposti M."/>
            <person name="Ricci I."/>
            <person name="Alma A."/>
            <person name="Favia G."/>
            <person name="Bandi C."/>
            <person name="Daffonchio D."/>
        </authorList>
    </citation>
    <scope>NUCLEOTIDE SEQUENCE [LARGE SCALE GENOMIC DNA]</scope>
    <source>
        <strain evidence="8">AM169</strain>
    </source>
</reference>
<dbReference type="GO" id="GO:0016746">
    <property type="term" value="F:acyltransferase activity"/>
    <property type="evidence" value="ECO:0007669"/>
    <property type="project" value="UniProtKB-KW"/>
</dbReference>
<dbReference type="InterPro" id="IPR004960">
    <property type="entry name" value="LipA_acyltrans"/>
</dbReference>
<dbReference type="CDD" id="cd07984">
    <property type="entry name" value="LPLAT_LABLAT-like"/>
    <property type="match status" value="1"/>
</dbReference>
<proteinExistence type="predicted"/>
<keyword evidence="2" id="KW-1003">Cell membrane</keyword>
<keyword evidence="3" id="KW-0997">Cell inner membrane</keyword>
<evidence type="ECO:0000256" key="6">
    <source>
        <dbReference type="ARBA" id="ARBA00023315"/>
    </source>
</evidence>
<dbReference type="PANTHER" id="PTHR30606:SF9">
    <property type="entry name" value="LIPID A BIOSYNTHESIS LAUROYLTRANSFERASE"/>
    <property type="match status" value="1"/>
</dbReference>
<dbReference type="GO" id="GO:0005886">
    <property type="term" value="C:plasma membrane"/>
    <property type="evidence" value="ECO:0007669"/>
    <property type="project" value="UniProtKB-SubCell"/>
</dbReference>
<gene>
    <name evidence="7" type="ORF">SACS_1750</name>
</gene>
<evidence type="ECO:0000313" key="8">
    <source>
        <dbReference type="Proteomes" id="UP000027590"/>
    </source>
</evidence>
<dbReference type="RefSeq" id="WP_043561820.1">
    <property type="nucleotide sequence ID" value="NZ_CBLY010000007.1"/>
</dbReference>
<reference evidence="7 8" key="2">
    <citation type="journal article" date="2014" name="PLoS ONE">
        <title>Evolution of mitochondria reconstructed from the energy metabolism of living bacteria.</title>
        <authorList>
            <person name="Degli Esposti M."/>
            <person name="Chouaia B."/>
            <person name="Comandatore F."/>
            <person name="Crotti E."/>
            <person name="Sassera D."/>
            <person name="Lievens P.M."/>
            <person name="Daffonchio D."/>
            <person name="Bandi C."/>
        </authorList>
    </citation>
    <scope>NUCLEOTIDE SEQUENCE [LARGE SCALE GENOMIC DNA]</scope>
    <source>
        <strain evidence="8">AM169</strain>
    </source>
</reference>
<name>A0A7U7G7F0_9PROT</name>
<keyword evidence="5" id="KW-0472">Membrane</keyword>
<comment type="caution">
    <text evidence="7">The sequence shown here is derived from an EMBL/GenBank/DDBJ whole genome shotgun (WGS) entry which is preliminary data.</text>
</comment>
<evidence type="ECO:0000256" key="1">
    <source>
        <dbReference type="ARBA" id="ARBA00004533"/>
    </source>
</evidence>
<dbReference type="PANTHER" id="PTHR30606">
    <property type="entry name" value="LIPID A BIOSYNTHESIS LAUROYL ACYLTRANSFERASE"/>
    <property type="match status" value="1"/>
</dbReference>
<evidence type="ECO:0000256" key="3">
    <source>
        <dbReference type="ARBA" id="ARBA00022519"/>
    </source>
</evidence>
<evidence type="ECO:0000256" key="5">
    <source>
        <dbReference type="ARBA" id="ARBA00023136"/>
    </source>
</evidence>
<dbReference type="GO" id="GO:0009247">
    <property type="term" value="P:glycolipid biosynthetic process"/>
    <property type="evidence" value="ECO:0007669"/>
    <property type="project" value="UniProtKB-ARBA"/>
</dbReference>
<dbReference type="Pfam" id="PF03279">
    <property type="entry name" value="Lip_A_acyltrans"/>
    <property type="match status" value="1"/>
</dbReference>
<evidence type="ECO:0000256" key="4">
    <source>
        <dbReference type="ARBA" id="ARBA00022679"/>
    </source>
</evidence>
<evidence type="ECO:0000256" key="2">
    <source>
        <dbReference type="ARBA" id="ARBA00022475"/>
    </source>
</evidence>
<accession>A0A7U7G7F0</accession>
<dbReference type="EMBL" id="CBLY010000007">
    <property type="protein sequence ID" value="CDG34488.1"/>
    <property type="molecule type" value="Genomic_DNA"/>
</dbReference>
<organism evidence="7 8">
    <name type="scientific">Parasaccharibacter apium</name>
    <dbReference type="NCBI Taxonomy" id="1510841"/>
    <lineage>
        <taxon>Bacteria</taxon>
        <taxon>Pseudomonadati</taxon>
        <taxon>Pseudomonadota</taxon>
        <taxon>Alphaproteobacteria</taxon>
        <taxon>Acetobacterales</taxon>
        <taxon>Acetobacteraceae</taxon>
        <taxon>Parasaccharibacter</taxon>
    </lineage>
</organism>
<comment type="subcellular location">
    <subcellularLocation>
        <location evidence="1">Cell inner membrane</location>
    </subcellularLocation>
</comment>
<protein>
    <submittedName>
        <fullName evidence="7">Lysophospholipid acyltransferase</fullName>
    </submittedName>
</protein>
<dbReference type="Proteomes" id="UP000027590">
    <property type="component" value="Unassembled WGS sequence"/>
</dbReference>
<keyword evidence="6 7" id="KW-0012">Acyltransferase</keyword>
<sequence>MQRNTWLRPEKGNSLTIRLLIWVALNLGYRVTALLRWPATLYYAAVYSSVRRASWQYLSHLHRAGALRRPHWGMVLRHIHAYSTNTLDRIYLLSGRFPRENIHITGQDILHEALHQNRGCIIMGAHIGSFDALRQCGLNASVPFRMLMYRRFIGATSRFIEALAPGFNADIIELGQPDSMLATLKALRNGEFIGILADRAHDGGRSIPIRFLGEEAPIPAGPFHLARLTGAPVVLVSAIRQKNGTYHIACTGLTDTLLPETEPAPAREALLSPMQAYVRWMEELCQRHPYAWFNFFDFWEKGL</sequence>
<evidence type="ECO:0000313" key="7">
    <source>
        <dbReference type="EMBL" id="CDG34488.1"/>
    </source>
</evidence>